<dbReference type="AlphaFoldDB" id="A0A834EHZ8"/>
<dbReference type="PANTHER" id="PTHR36462">
    <property type="entry name" value="CHROMOSOME 12 OPEN READING FRAME 71"/>
    <property type="match status" value="1"/>
</dbReference>
<feature type="compositionally biased region" description="Basic residues" evidence="1">
    <location>
        <begin position="291"/>
        <end position="301"/>
    </location>
</feature>
<accession>A0A834EHZ8</accession>
<sequence>MADSLSSSSCADTEGHSSASSLSLSVGYYPSEDTFAYENTVSHEDTFAEGPSIHSVPPFQGSWRTDTGGRLLERQDHIQDDPEQFCKLSITLACDTDMSSNHSDSVISWGLHGDSLWINKYPKEKTQLTLSKLNGLVQKLEQFLENQRDDKDDKSVFPEPAQKEDMQLSSSTSPHMAQVSHQKHHPCQGLPTLDPPANEVVIQFPQVPPRIQEHELAQTISQTSGRQRTGTAETSSSSSDQLEEEDSHASTQALSCLNFRWAFRWLRQQVLSFWGRQHPQKATEDPGQPTQKKRLSHRNKRIQPQESIELEHPVLPDFKTC</sequence>
<dbReference type="InterPro" id="IPR027908">
    <property type="entry name" value="DUF4640"/>
</dbReference>
<proteinExistence type="predicted"/>
<feature type="region of interest" description="Disordered" evidence="1">
    <location>
        <begin position="144"/>
        <end position="196"/>
    </location>
</feature>
<protein>
    <submittedName>
        <fullName evidence="2">Uncharacterized protein</fullName>
    </submittedName>
</protein>
<organism evidence="2 3">
    <name type="scientific">Phyllostomus discolor</name>
    <name type="common">pale spear-nosed bat</name>
    <dbReference type="NCBI Taxonomy" id="89673"/>
    <lineage>
        <taxon>Eukaryota</taxon>
        <taxon>Metazoa</taxon>
        <taxon>Chordata</taxon>
        <taxon>Craniata</taxon>
        <taxon>Vertebrata</taxon>
        <taxon>Euteleostomi</taxon>
        <taxon>Mammalia</taxon>
        <taxon>Eutheria</taxon>
        <taxon>Laurasiatheria</taxon>
        <taxon>Chiroptera</taxon>
        <taxon>Yangochiroptera</taxon>
        <taxon>Phyllostomidae</taxon>
        <taxon>Phyllostominae</taxon>
        <taxon>Phyllostomus</taxon>
    </lineage>
</organism>
<evidence type="ECO:0000256" key="1">
    <source>
        <dbReference type="SAM" id="MobiDB-lite"/>
    </source>
</evidence>
<comment type="caution">
    <text evidence="2">The sequence shown here is derived from an EMBL/GenBank/DDBJ whole genome shotgun (WGS) entry which is preliminary data.</text>
</comment>
<feature type="region of interest" description="Disordered" evidence="1">
    <location>
        <begin position="277"/>
        <end position="308"/>
    </location>
</feature>
<dbReference type="Pfam" id="PF15480">
    <property type="entry name" value="DUF4640"/>
    <property type="match status" value="1"/>
</dbReference>
<evidence type="ECO:0000313" key="3">
    <source>
        <dbReference type="Proteomes" id="UP000664940"/>
    </source>
</evidence>
<feature type="compositionally biased region" description="Polar residues" evidence="1">
    <location>
        <begin position="219"/>
        <end position="232"/>
    </location>
</feature>
<dbReference type="EMBL" id="JABVXQ010000003">
    <property type="protein sequence ID" value="KAF6117664.1"/>
    <property type="molecule type" value="Genomic_DNA"/>
</dbReference>
<dbReference type="PANTHER" id="PTHR36462:SF1">
    <property type="entry name" value="CHROMOSOME 12 OPEN READING FRAME 71"/>
    <property type="match status" value="1"/>
</dbReference>
<feature type="compositionally biased region" description="Basic and acidic residues" evidence="1">
    <location>
        <begin position="146"/>
        <end position="166"/>
    </location>
</feature>
<gene>
    <name evidence="2" type="ORF">HJG60_001664</name>
</gene>
<name>A0A834EHZ8_9CHIR</name>
<dbReference type="Proteomes" id="UP000664940">
    <property type="component" value="Unassembled WGS sequence"/>
</dbReference>
<feature type="region of interest" description="Disordered" evidence="1">
    <location>
        <begin position="1"/>
        <end position="22"/>
    </location>
</feature>
<evidence type="ECO:0000313" key="2">
    <source>
        <dbReference type="EMBL" id="KAF6117664.1"/>
    </source>
</evidence>
<feature type="region of interest" description="Disordered" evidence="1">
    <location>
        <begin position="219"/>
        <end position="246"/>
    </location>
</feature>
<reference evidence="2 3" key="1">
    <citation type="journal article" date="2020" name="Nature">
        <title>Six reference-quality genomes reveal evolution of bat adaptations.</title>
        <authorList>
            <person name="Jebb D."/>
            <person name="Huang Z."/>
            <person name="Pippel M."/>
            <person name="Hughes G.M."/>
            <person name="Lavrichenko K."/>
            <person name="Devanna P."/>
            <person name="Winkler S."/>
            <person name="Jermiin L.S."/>
            <person name="Skirmuntt E.C."/>
            <person name="Katzourakis A."/>
            <person name="Burkitt-Gray L."/>
            <person name="Ray D.A."/>
            <person name="Sullivan K.A.M."/>
            <person name="Roscito J.G."/>
            <person name="Kirilenko B.M."/>
            <person name="Davalos L.M."/>
            <person name="Corthals A.P."/>
            <person name="Power M.L."/>
            <person name="Jones G."/>
            <person name="Ransome R.D."/>
            <person name="Dechmann D.K.N."/>
            <person name="Locatelli A.G."/>
            <person name="Puechmaille S.J."/>
            <person name="Fedrigo O."/>
            <person name="Jarvis E.D."/>
            <person name="Hiller M."/>
            <person name="Vernes S.C."/>
            <person name="Myers E.W."/>
            <person name="Teeling E.C."/>
        </authorList>
    </citation>
    <scope>NUCLEOTIDE SEQUENCE [LARGE SCALE GENOMIC DNA]</scope>
    <source>
        <strain evidence="2">Bat1K_MPI-CBG_1</strain>
    </source>
</reference>
<feature type="compositionally biased region" description="Polar residues" evidence="1">
    <location>
        <begin position="1"/>
        <end position="11"/>
    </location>
</feature>